<comment type="caution">
    <text evidence="4">The sequence shown here is derived from an EMBL/GenBank/DDBJ whole genome shotgun (WGS) entry which is preliminary data.</text>
</comment>
<dbReference type="EMBL" id="CAJNYV010004337">
    <property type="protein sequence ID" value="CAF3666380.1"/>
    <property type="molecule type" value="Genomic_DNA"/>
</dbReference>
<evidence type="ECO:0000313" key="3">
    <source>
        <dbReference type="EMBL" id="CAF3112410.1"/>
    </source>
</evidence>
<protein>
    <recommendedName>
        <fullName evidence="2">DED domain-containing protein</fullName>
    </recommendedName>
</protein>
<dbReference type="Proteomes" id="UP000663872">
    <property type="component" value="Unassembled WGS sequence"/>
</dbReference>
<dbReference type="Proteomes" id="UP000663869">
    <property type="component" value="Unassembled WGS sequence"/>
</dbReference>
<evidence type="ECO:0000313" key="8">
    <source>
        <dbReference type="Proteomes" id="UP000663833"/>
    </source>
</evidence>
<dbReference type="GO" id="GO:0042981">
    <property type="term" value="P:regulation of apoptotic process"/>
    <property type="evidence" value="ECO:0007669"/>
    <property type="project" value="InterPro"/>
</dbReference>
<dbReference type="EMBL" id="CAJNYU010002807">
    <property type="protein sequence ID" value="CAF3603115.1"/>
    <property type="molecule type" value="Genomic_DNA"/>
</dbReference>
<feature type="domain" description="DED" evidence="2">
    <location>
        <begin position="5"/>
        <end position="85"/>
    </location>
</feature>
<sequence>MDNNHLRGIILKLQDCLSDNDRQRLHFFLGDDVPRPIRDDPTLNGTLRLMESLFDQDKINERDVTFLIKAFHAIQCIDAVKILNEHMKQIQSNRLHRSTQSLSSIMPSLIDQVILDQEDRNSTQTFFLSQTNSCSKNNKIINSNNTNINPLTITIDNKKILSAQSKRNQLFYMSFITNKCFFLIVLLLMIAVGILACAFFIKIKEIKELNHSVKKMNGTISEERIINNQTILKLKHVEFENNQLNKQITLMKKQKSKINTLIS</sequence>
<keyword evidence="1" id="KW-0472">Membrane</keyword>
<dbReference type="PROSITE" id="PS50168">
    <property type="entry name" value="DED"/>
    <property type="match status" value="1"/>
</dbReference>
<dbReference type="EMBL" id="CAJNYD010001053">
    <property type="protein sequence ID" value="CAF3313487.1"/>
    <property type="molecule type" value="Genomic_DNA"/>
</dbReference>
<evidence type="ECO:0000313" key="4">
    <source>
        <dbReference type="EMBL" id="CAF3313487.1"/>
    </source>
</evidence>
<evidence type="ECO:0000259" key="2">
    <source>
        <dbReference type="PROSITE" id="PS50168"/>
    </source>
</evidence>
<dbReference type="InterPro" id="IPR001875">
    <property type="entry name" value="DED_dom"/>
</dbReference>
<dbReference type="InterPro" id="IPR011029">
    <property type="entry name" value="DEATH-like_dom_sf"/>
</dbReference>
<dbReference type="OrthoDB" id="9979602at2759"/>
<dbReference type="AlphaFoldDB" id="A0A817T7C7"/>
<evidence type="ECO:0000313" key="5">
    <source>
        <dbReference type="EMBL" id="CAF3341153.1"/>
    </source>
</evidence>
<accession>A0A817T7C7</accession>
<organism evidence="4 8">
    <name type="scientific">Rotaria socialis</name>
    <dbReference type="NCBI Taxonomy" id="392032"/>
    <lineage>
        <taxon>Eukaryota</taxon>
        <taxon>Metazoa</taxon>
        <taxon>Spiralia</taxon>
        <taxon>Gnathifera</taxon>
        <taxon>Rotifera</taxon>
        <taxon>Eurotatoria</taxon>
        <taxon>Bdelloidea</taxon>
        <taxon>Philodinida</taxon>
        <taxon>Philodinidae</taxon>
        <taxon>Rotaria</taxon>
    </lineage>
</organism>
<evidence type="ECO:0000313" key="7">
    <source>
        <dbReference type="EMBL" id="CAF3666380.1"/>
    </source>
</evidence>
<dbReference type="Proteomes" id="UP000663865">
    <property type="component" value="Unassembled WGS sequence"/>
</dbReference>
<dbReference type="Gene3D" id="1.10.533.10">
    <property type="entry name" value="Death Domain, Fas"/>
    <property type="match status" value="1"/>
</dbReference>
<dbReference type="Proteomes" id="UP000663825">
    <property type="component" value="Unassembled WGS sequence"/>
</dbReference>
<dbReference type="SUPFAM" id="SSF47986">
    <property type="entry name" value="DEATH domain"/>
    <property type="match status" value="1"/>
</dbReference>
<evidence type="ECO:0000313" key="6">
    <source>
        <dbReference type="EMBL" id="CAF3603115.1"/>
    </source>
</evidence>
<dbReference type="EMBL" id="CAJNYT010000270">
    <property type="protein sequence ID" value="CAF3341153.1"/>
    <property type="molecule type" value="Genomic_DNA"/>
</dbReference>
<keyword evidence="1" id="KW-0812">Transmembrane</keyword>
<name>A0A817T7C7_9BILA</name>
<proteinExistence type="predicted"/>
<dbReference type="EMBL" id="CAJNXB010000893">
    <property type="protein sequence ID" value="CAF3112410.1"/>
    <property type="molecule type" value="Genomic_DNA"/>
</dbReference>
<evidence type="ECO:0000256" key="1">
    <source>
        <dbReference type="SAM" id="Phobius"/>
    </source>
</evidence>
<dbReference type="Proteomes" id="UP000663833">
    <property type="component" value="Unassembled WGS sequence"/>
</dbReference>
<gene>
    <name evidence="6" type="ORF">FME351_LOCUS22059</name>
    <name evidence="5" type="ORF">GRG538_LOCUS4636</name>
    <name evidence="7" type="ORF">KIK155_LOCUS24368</name>
    <name evidence="4" type="ORF">LUA448_LOCUS9230</name>
    <name evidence="3" type="ORF">TIS948_LOCUS7542</name>
</gene>
<reference evidence="4" key="1">
    <citation type="submission" date="2021-02" db="EMBL/GenBank/DDBJ databases">
        <authorList>
            <person name="Nowell W R."/>
        </authorList>
    </citation>
    <scope>NUCLEOTIDE SEQUENCE</scope>
</reference>
<keyword evidence="1" id="KW-1133">Transmembrane helix</keyword>
<feature type="transmembrane region" description="Helical" evidence="1">
    <location>
        <begin position="181"/>
        <end position="201"/>
    </location>
</feature>